<dbReference type="Proteomes" id="UP001215231">
    <property type="component" value="Chromosome"/>
</dbReference>
<keyword evidence="2" id="KW-1185">Reference proteome</keyword>
<dbReference type="EMBL" id="CP059693">
    <property type="protein sequence ID" value="WDE12654.1"/>
    <property type="molecule type" value="Genomic_DNA"/>
</dbReference>
<evidence type="ECO:0000313" key="1">
    <source>
        <dbReference type="EMBL" id="WDE12654.1"/>
    </source>
</evidence>
<reference evidence="1 2" key="1">
    <citation type="journal article" date="2022" name="Mar. Drugs">
        <title>Bioassay-Guided Fractionation Leads to the Detection of Cholic Acid Generated by the Rare Thalassomonas sp.</title>
        <authorList>
            <person name="Pheiffer F."/>
            <person name="Schneider Y.K."/>
            <person name="Hansen E.H."/>
            <person name="Andersen J.H."/>
            <person name="Isaksson J."/>
            <person name="Busche T."/>
            <person name="R C."/>
            <person name="Kalinowski J."/>
            <person name="Zyl L.V."/>
            <person name="Trindade M."/>
        </authorList>
    </citation>
    <scope>NUCLEOTIDE SEQUENCE [LARGE SCALE GENOMIC DNA]</scope>
    <source>
        <strain evidence="1 2">A5K-61T</strain>
    </source>
</reference>
<name>A0ABY7VHF6_9GAMM</name>
<proteinExistence type="predicted"/>
<evidence type="ECO:0000313" key="2">
    <source>
        <dbReference type="Proteomes" id="UP001215231"/>
    </source>
</evidence>
<protein>
    <submittedName>
        <fullName evidence="1">Uncharacterized protein</fullName>
    </submittedName>
</protein>
<sequence>MPIKKLIFIFISITIIYLLFQQPEKSKRSTKEKALSSITAVNEINKSKEHQIPNTALGNERKTNKKYQSNKLNGKISEDKQSKQAPAFYLKEDSEEYQQILKKYKETPKMIVVDDFAYMPVKYEGGVDFIKLSFDEVARLRKEPNNVFNRRLEKLNTSEHFGAWSVNAEHRAEVLYSTYFSSGDYDIPVIQCRERLCLSEFTFSQLQAAQDFVDALRANRKNCRCRIWEYYRPDENMGVLEIEFFTSE</sequence>
<accession>A0ABY7VHF6</accession>
<organism evidence="1 2">
    <name type="scientific">Thalassomonas haliotis</name>
    <dbReference type="NCBI Taxonomy" id="485448"/>
    <lineage>
        <taxon>Bacteria</taxon>
        <taxon>Pseudomonadati</taxon>
        <taxon>Pseudomonadota</taxon>
        <taxon>Gammaproteobacteria</taxon>
        <taxon>Alteromonadales</taxon>
        <taxon>Colwelliaceae</taxon>
        <taxon>Thalassomonas</taxon>
    </lineage>
</organism>
<dbReference type="RefSeq" id="WP_274052936.1">
    <property type="nucleotide sequence ID" value="NZ_CP059693.1"/>
</dbReference>
<gene>
    <name evidence="1" type="ORF">H3N35_04040</name>
</gene>